<dbReference type="EMBL" id="JAATVY010000049">
    <property type="protein sequence ID" value="NJC74195.1"/>
    <property type="molecule type" value="Genomic_DNA"/>
</dbReference>
<dbReference type="Gene3D" id="3.30.70.60">
    <property type="match status" value="1"/>
</dbReference>
<dbReference type="InterPro" id="IPR007445">
    <property type="entry name" value="PilO"/>
</dbReference>
<dbReference type="Pfam" id="PF04350">
    <property type="entry name" value="PilO"/>
    <property type="match status" value="1"/>
</dbReference>
<keyword evidence="3" id="KW-1185">Reference proteome</keyword>
<evidence type="ECO:0000256" key="1">
    <source>
        <dbReference type="SAM" id="Phobius"/>
    </source>
</evidence>
<evidence type="ECO:0000313" key="3">
    <source>
        <dbReference type="Proteomes" id="UP000722989"/>
    </source>
</evidence>
<feature type="transmembrane region" description="Helical" evidence="1">
    <location>
        <begin position="9"/>
        <end position="29"/>
    </location>
</feature>
<reference evidence="2 3" key="1">
    <citation type="submission" date="2020-03" db="EMBL/GenBank/DDBJ databases">
        <title>WGS of the type strain of Planosporangium spp.</title>
        <authorList>
            <person name="Thawai C."/>
        </authorList>
    </citation>
    <scope>NUCLEOTIDE SEQUENCE [LARGE SCALE GENOMIC DNA]</scope>
    <source>
        <strain evidence="2 3">TBRC 5610</strain>
    </source>
</reference>
<sequence length="195" mass="20160">MAARHGDRLWIAGGVLAAAALFAAAWLFLIRPQYSEAGALREQTATASLRLSTLQKRLTQLRQQNGDLATYQAQLERDRRSLPTSADLSAFLADLQGAGAAAGVSVGGVSVGSPTQVTARGTRIQALPVTLSASGSAAGLNQFLDQLQQVQPRAVLITSAGLSADAEPATSYTLSLKTQVFVAPAASTAAKTPTN</sequence>
<keyword evidence="1" id="KW-0812">Transmembrane</keyword>
<organism evidence="2 3">
    <name type="scientific">Planosporangium thailandense</name>
    <dbReference type="NCBI Taxonomy" id="765197"/>
    <lineage>
        <taxon>Bacteria</taxon>
        <taxon>Bacillati</taxon>
        <taxon>Actinomycetota</taxon>
        <taxon>Actinomycetes</taxon>
        <taxon>Micromonosporales</taxon>
        <taxon>Micromonosporaceae</taxon>
        <taxon>Planosporangium</taxon>
    </lineage>
</organism>
<proteinExistence type="predicted"/>
<dbReference type="Proteomes" id="UP000722989">
    <property type="component" value="Unassembled WGS sequence"/>
</dbReference>
<keyword evidence="1" id="KW-1133">Transmembrane helix</keyword>
<accession>A0ABX0Y9W5</accession>
<dbReference type="InterPro" id="IPR014717">
    <property type="entry name" value="Transl_elong_EF1B/ribsomal_bS6"/>
</dbReference>
<comment type="caution">
    <text evidence="2">The sequence shown here is derived from an EMBL/GenBank/DDBJ whole genome shotgun (WGS) entry which is preliminary data.</text>
</comment>
<evidence type="ECO:0000313" key="2">
    <source>
        <dbReference type="EMBL" id="NJC74195.1"/>
    </source>
</evidence>
<gene>
    <name evidence="2" type="primary">pilO</name>
    <name evidence="2" type="ORF">HC031_31440</name>
</gene>
<keyword evidence="1" id="KW-0472">Membrane</keyword>
<dbReference type="RefSeq" id="WP_167929099.1">
    <property type="nucleotide sequence ID" value="NZ_JAATVY010000049.1"/>
</dbReference>
<protein>
    <submittedName>
        <fullName evidence="2">Type 4a pilus biogenesis protein PilO</fullName>
    </submittedName>
</protein>
<name>A0ABX0Y9W5_9ACTN</name>